<name>A0ABM4C0W3_HYDVU</name>
<evidence type="ECO:0000256" key="1">
    <source>
        <dbReference type="ARBA" id="ARBA00022801"/>
    </source>
</evidence>
<dbReference type="RefSeq" id="XP_065655177.1">
    <property type="nucleotide sequence ID" value="XM_065799105.1"/>
</dbReference>
<gene>
    <name evidence="3 4" type="primary">LOC101236404</name>
</gene>
<dbReference type="PANTHER" id="PTHR31377">
    <property type="entry name" value="AGMATINE DEIMINASE-RELATED"/>
    <property type="match status" value="1"/>
</dbReference>
<keyword evidence="2" id="KW-1185">Reference proteome</keyword>
<evidence type="ECO:0000313" key="3">
    <source>
        <dbReference type="RefSeq" id="XP_065655176.1"/>
    </source>
</evidence>
<organism evidence="2 4">
    <name type="scientific">Hydra vulgaris</name>
    <name type="common">Hydra</name>
    <name type="synonym">Hydra attenuata</name>
    <dbReference type="NCBI Taxonomy" id="6087"/>
    <lineage>
        <taxon>Eukaryota</taxon>
        <taxon>Metazoa</taxon>
        <taxon>Cnidaria</taxon>
        <taxon>Hydrozoa</taxon>
        <taxon>Hydroidolina</taxon>
        <taxon>Anthoathecata</taxon>
        <taxon>Aplanulata</taxon>
        <taxon>Hydridae</taxon>
        <taxon>Hydra</taxon>
    </lineage>
</organism>
<dbReference type="GeneID" id="101236404"/>
<reference evidence="3 4" key="1">
    <citation type="submission" date="2025-05" db="UniProtKB">
        <authorList>
            <consortium name="RefSeq"/>
        </authorList>
    </citation>
    <scope>IDENTIFICATION</scope>
</reference>
<dbReference type="Pfam" id="PF04371">
    <property type="entry name" value="PAD_porph"/>
    <property type="match status" value="1"/>
</dbReference>
<accession>A0ABM4C0W3</accession>
<dbReference type="RefSeq" id="XP_065655176.1">
    <property type="nucleotide sequence ID" value="XM_065799104.1"/>
</dbReference>
<dbReference type="InterPro" id="IPR007466">
    <property type="entry name" value="Peptidyl-Arg-deiminase_porph"/>
</dbReference>
<evidence type="ECO:0000313" key="2">
    <source>
        <dbReference type="Proteomes" id="UP001652625"/>
    </source>
</evidence>
<evidence type="ECO:0000313" key="4">
    <source>
        <dbReference type="RefSeq" id="XP_065655177.1"/>
    </source>
</evidence>
<dbReference type="Proteomes" id="UP001652625">
    <property type="component" value="Chromosome 06"/>
</dbReference>
<dbReference type="SUPFAM" id="SSF55909">
    <property type="entry name" value="Pentein"/>
    <property type="match status" value="1"/>
</dbReference>
<protein>
    <submittedName>
        <fullName evidence="3 4">Agmatine deiminase isoform X2</fullName>
    </submittedName>
</protein>
<proteinExistence type="predicted"/>
<sequence>MAVSAPKSTFLFPSESCEHEGTWLQWPHEFEYGVTYRESLDETWVAITKAIYLNEKVHIIAYNITEQNRILNLLQSVGVSSKNIDFKIHKTNDVWIRDNGPIFVKDSNGNLLIEDWGFNGWGKKFAYAKCNKIPSLIAIDLKMDVLKVNMVLEGGAVELDGQGVLLTTKSSVLSQKPRSTRNPGMNQSEAELILSKYYGVTKIIWLNGSFIKEDVTDMHIDGIAKFVDGNKLVTMNKTDLLYLGLCNEDIHILYESSNIFNAVYTKIYLPLTQKNVVTTSGKSIGIKGCYVNYYVGNGFVLVPNYNDPHDIIANDIIQCLYPERNVIGIDSRNLYKNGGMIHCITQQQPATI</sequence>
<dbReference type="Gene3D" id="3.75.10.10">
    <property type="entry name" value="L-arginine/glycine Amidinotransferase, Chain A"/>
    <property type="match status" value="1"/>
</dbReference>
<dbReference type="PANTHER" id="PTHR31377:SF0">
    <property type="entry name" value="AGMATINE DEIMINASE-RELATED"/>
    <property type="match status" value="1"/>
</dbReference>
<keyword evidence="1" id="KW-0378">Hydrolase</keyword>